<organism evidence="4">
    <name type="scientific">freshwater metagenome</name>
    <dbReference type="NCBI Taxonomy" id="449393"/>
    <lineage>
        <taxon>unclassified sequences</taxon>
        <taxon>metagenomes</taxon>
        <taxon>ecological metagenomes</taxon>
    </lineage>
</organism>
<keyword evidence="3" id="KW-0663">Pyridoxal phosphate</keyword>
<name>A0A6J7J5Q7_9ZZZZ</name>
<evidence type="ECO:0000256" key="3">
    <source>
        <dbReference type="ARBA" id="ARBA00022898"/>
    </source>
</evidence>
<accession>A0A6J7J5Q7</accession>
<dbReference type="GO" id="GO:0004123">
    <property type="term" value="F:cystathionine gamma-lyase activity"/>
    <property type="evidence" value="ECO:0007669"/>
    <property type="project" value="TreeGrafter"/>
</dbReference>
<dbReference type="AlphaFoldDB" id="A0A6J7J5Q7"/>
<dbReference type="Gene3D" id="3.90.1150.10">
    <property type="entry name" value="Aspartate Aminotransferase, domain 1"/>
    <property type="match status" value="1"/>
</dbReference>
<dbReference type="InterPro" id="IPR015422">
    <property type="entry name" value="PyrdxlP-dep_Trfase_small"/>
</dbReference>
<dbReference type="GO" id="GO:0019343">
    <property type="term" value="P:cysteine biosynthetic process via cystathionine"/>
    <property type="evidence" value="ECO:0007669"/>
    <property type="project" value="TreeGrafter"/>
</dbReference>
<dbReference type="InterPro" id="IPR000277">
    <property type="entry name" value="Cys/Met-Metab_PyrdxlP-dep_enz"/>
</dbReference>
<gene>
    <name evidence="4" type="ORF">UFOPK3720_01131</name>
</gene>
<reference evidence="4" key="1">
    <citation type="submission" date="2020-05" db="EMBL/GenBank/DDBJ databases">
        <authorList>
            <person name="Chiriac C."/>
            <person name="Salcher M."/>
            <person name="Ghai R."/>
            <person name="Kavagutti S V."/>
        </authorList>
    </citation>
    <scope>NUCLEOTIDE SEQUENCE</scope>
</reference>
<dbReference type="GO" id="GO:0005737">
    <property type="term" value="C:cytoplasm"/>
    <property type="evidence" value="ECO:0007669"/>
    <property type="project" value="TreeGrafter"/>
</dbReference>
<dbReference type="PIRSF" id="PIRSF001434">
    <property type="entry name" value="CGS"/>
    <property type="match status" value="1"/>
</dbReference>
<dbReference type="EMBL" id="CAFBNB010000218">
    <property type="protein sequence ID" value="CAB4938416.1"/>
    <property type="molecule type" value="Genomic_DNA"/>
</dbReference>
<proteinExistence type="inferred from homology"/>
<evidence type="ECO:0000256" key="2">
    <source>
        <dbReference type="ARBA" id="ARBA00009077"/>
    </source>
</evidence>
<protein>
    <submittedName>
        <fullName evidence="4">Unannotated protein</fullName>
    </submittedName>
</protein>
<comment type="cofactor">
    <cofactor evidence="1">
        <name>pyridoxal 5'-phosphate</name>
        <dbReference type="ChEBI" id="CHEBI:597326"/>
    </cofactor>
</comment>
<comment type="similarity">
    <text evidence="2">Belongs to the trans-sulfuration enzymes family.</text>
</comment>
<evidence type="ECO:0000313" key="4">
    <source>
        <dbReference type="EMBL" id="CAB4938416.1"/>
    </source>
</evidence>
<dbReference type="GO" id="GO:0019346">
    <property type="term" value="P:transsulfuration"/>
    <property type="evidence" value="ECO:0007669"/>
    <property type="project" value="InterPro"/>
</dbReference>
<dbReference type="Gene3D" id="3.40.640.10">
    <property type="entry name" value="Type I PLP-dependent aspartate aminotransferase-like (Major domain)"/>
    <property type="match status" value="1"/>
</dbReference>
<evidence type="ECO:0000256" key="1">
    <source>
        <dbReference type="ARBA" id="ARBA00001933"/>
    </source>
</evidence>
<dbReference type="InterPro" id="IPR015424">
    <property type="entry name" value="PyrdxlP-dep_Trfase"/>
</dbReference>
<dbReference type="PANTHER" id="PTHR11808">
    <property type="entry name" value="TRANS-SULFURATION ENZYME FAMILY MEMBER"/>
    <property type="match status" value="1"/>
</dbReference>
<dbReference type="Pfam" id="PF01053">
    <property type="entry name" value="Cys_Met_Meta_PP"/>
    <property type="match status" value="1"/>
</dbReference>
<dbReference type="GO" id="GO:0003962">
    <property type="term" value="F:cystathionine gamma-synthase activity"/>
    <property type="evidence" value="ECO:0007669"/>
    <property type="project" value="TreeGrafter"/>
</dbReference>
<sequence length="392" mass="41342">MLAASTPEDDCHANPLHVLTVPVPDHCDYGRSVADEMHSPLRPETFVVTAGRPARTPDAPLNTPIVPASSFIAGGPMEYAREDAPSAHALEEVLGGLEGGSATVFSSGMAAAGAAMDLVPNGAVIVAPSAAYTGVAVRLRELHAIGRIELRIVEVDRTQDVVDACSGAHLLWLESPTNPLLQVADLPACIDAAHANGALALVDNTFATPMLQRPIQDGADIVLHSVTKALSGHSDLLMGALIAADPGLAERIRSRRVLLGGATSAFDCYLALRGIRTLALRIEQAQASARFVVERLRAHPAVSRVRYPGFGTIAAIETAGGPNAADSVCRQTRIWTHATSLGGVESLLERRRRWALESTTVPESLIRLSFGIEHADDLWADLSAALDASPDE</sequence>
<dbReference type="GO" id="GO:0030170">
    <property type="term" value="F:pyridoxal phosphate binding"/>
    <property type="evidence" value="ECO:0007669"/>
    <property type="project" value="InterPro"/>
</dbReference>
<dbReference type="SUPFAM" id="SSF53383">
    <property type="entry name" value="PLP-dependent transferases"/>
    <property type="match status" value="1"/>
</dbReference>
<dbReference type="PANTHER" id="PTHR11808:SF15">
    <property type="entry name" value="CYSTATHIONINE GAMMA-LYASE"/>
    <property type="match status" value="1"/>
</dbReference>
<dbReference type="InterPro" id="IPR015421">
    <property type="entry name" value="PyrdxlP-dep_Trfase_major"/>
</dbReference>